<feature type="transmembrane region" description="Helical" evidence="5">
    <location>
        <begin position="399"/>
        <end position="417"/>
    </location>
</feature>
<keyword evidence="3" id="KW-0539">Nucleus</keyword>
<organism evidence="7 8">
    <name type="scientific">Scytalidium lignicola</name>
    <name type="common">Hyphomycete</name>
    <dbReference type="NCBI Taxonomy" id="5539"/>
    <lineage>
        <taxon>Eukaryota</taxon>
        <taxon>Fungi</taxon>
        <taxon>Dikarya</taxon>
        <taxon>Ascomycota</taxon>
        <taxon>Pezizomycotina</taxon>
        <taxon>Leotiomycetes</taxon>
        <taxon>Leotiomycetes incertae sedis</taxon>
        <taxon>Scytalidium</taxon>
    </lineage>
</organism>
<feature type="transmembrane region" description="Helical" evidence="5">
    <location>
        <begin position="477"/>
        <end position="496"/>
    </location>
</feature>
<dbReference type="SMART" id="SM00906">
    <property type="entry name" value="Fungal_trans"/>
    <property type="match status" value="1"/>
</dbReference>
<dbReference type="GO" id="GO:0000435">
    <property type="term" value="P:positive regulation of transcription from RNA polymerase II promoter by galactose"/>
    <property type="evidence" value="ECO:0007669"/>
    <property type="project" value="TreeGrafter"/>
</dbReference>
<dbReference type="InterPro" id="IPR007219">
    <property type="entry name" value="XnlR_reg_dom"/>
</dbReference>
<evidence type="ECO:0000256" key="3">
    <source>
        <dbReference type="ARBA" id="ARBA00023242"/>
    </source>
</evidence>
<dbReference type="PANTHER" id="PTHR47424">
    <property type="entry name" value="REGULATORY PROTEIN GAL4"/>
    <property type="match status" value="1"/>
</dbReference>
<gene>
    <name evidence="7" type="ORF">B7463_g5879</name>
</gene>
<dbReference type="InterPro" id="IPR051127">
    <property type="entry name" value="Fungal_SecMet_Regulators"/>
</dbReference>
<dbReference type="STRING" id="5539.A0A3E2HAX9"/>
<keyword evidence="2" id="KW-0804">Transcription</keyword>
<dbReference type="GO" id="GO:0000978">
    <property type="term" value="F:RNA polymerase II cis-regulatory region sequence-specific DNA binding"/>
    <property type="evidence" value="ECO:0007669"/>
    <property type="project" value="TreeGrafter"/>
</dbReference>
<keyword evidence="5" id="KW-0812">Transmembrane</keyword>
<keyword evidence="8" id="KW-1185">Reference proteome</keyword>
<sequence length="630" mass="69530">MGHHHHHHNNACPGKLLSETTLLTTSYYDTSPINTPLDPEPSMGPVTPSPSGDTDPNPLLPVNDQVLTNSTGEKVSVDETASLSFLGFLRKTIKPYVGSMSFTDNERHHIMLESDRNDVASDRPVVVPVEIYSLLDSYFEVTSGLLDLFTADEIDILLAERASPRGAMLELPVRRDDIAAVDVALAIGAQVRESSDKSTQLARSYFYGARQIAFEGMLACQSLGTVRLFLLLAFYMLGACDRNAASMYLGVAAKAAVVLGLHQPATYRSLQEGEHNTRLRTWNSLRNIDILTSFILGRPKSLPTVKHNINQIEMASEDSQSAFSAILNGCSLLEDIVNKLSKGNMLHVPTAEGLLEQLRNCSRALPQTLRQFTFASDDRASLDPANRQLLSGNMHVSCVYYFAVILITRPFLIAYLMSRLRGRAPDQLISNPDEASDVNIKNNKVSKLAQVCVSSAIYMADMCQKAKASNFTFGNLCLLKAWIFGAGLILGFSMFAGEPRKDIEDSFEDVVEILDDIAATSPQAQLYSEILTNFSESINKYHHRVSGEVRHAVQHYIDQILVFDSPRNAGDVSQYHTLLSSEDANTNLDEQFPSAPINAHRNTYSSDMYSSVEGMHSQVDMAEYGDITEN</sequence>
<dbReference type="OrthoDB" id="47007at2759"/>
<dbReference type="GO" id="GO:0008270">
    <property type="term" value="F:zinc ion binding"/>
    <property type="evidence" value="ECO:0007669"/>
    <property type="project" value="InterPro"/>
</dbReference>
<keyword evidence="5" id="KW-0472">Membrane</keyword>
<comment type="caution">
    <text evidence="7">The sequence shown here is derived from an EMBL/GenBank/DDBJ whole genome shotgun (WGS) entry which is preliminary data.</text>
</comment>
<protein>
    <recommendedName>
        <fullName evidence="6">Xylanolytic transcriptional activator regulatory domain-containing protein</fullName>
    </recommendedName>
</protein>
<dbReference type="PANTHER" id="PTHR47424:SF9">
    <property type="entry name" value="TAH-2"/>
    <property type="match status" value="1"/>
</dbReference>
<dbReference type="AlphaFoldDB" id="A0A3E2HAX9"/>
<evidence type="ECO:0000313" key="7">
    <source>
        <dbReference type="EMBL" id="RFU30467.1"/>
    </source>
</evidence>
<feature type="region of interest" description="Disordered" evidence="4">
    <location>
        <begin position="28"/>
        <end position="59"/>
    </location>
</feature>
<evidence type="ECO:0000259" key="6">
    <source>
        <dbReference type="SMART" id="SM00906"/>
    </source>
</evidence>
<reference evidence="7 8" key="1">
    <citation type="submission" date="2018-05" db="EMBL/GenBank/DDBJ databases">
        <title>Draft genome sequence of Scytalidium lignicola DSM 105466, a ubiquitous saprotrophic fungus.</title>
        <authorList>
            <person name="Buettner E."/>
            <person name="Gebauer A.M."/>
            <person name="Hofrichter M."/>
            <person name="Liers C."/>
            <person name="Kellner H."/>
        </authorList>
    </citation>
    <scope>NUCLEOTIDE SEQUENCE [LARGE SCALE GENOMIC DNA]</scope>
    <source>
        <strain evidence="7 8">DSM 105466</strain>
    </source>
</reference>
<dbReference type="GO" id="GO:0005634">
    <property type="term" value="C:nucleus"/>
    <property type="evidence" value="ECO:0007669"/>
    <property type="project" value="TreeGrafter"/>
</dbReference>
<evidence type="ECO:0000256" key="2">
    <source>
        <dbReference type="ARBA" id="ARBA00023163"/>
    </source>
</evidence>
<feature type="domain" description="Xylanolytic transcriptional activator regulatory" evidence="6">
    <location>
        <begin position="245"/>
        <end position="319"/>
    </location>
</feature>
<feature type="non-terminal residue" evidence="7">
    <location>
        <position position="1"/>
    </location>
</feature>
<keyword evidence="5" id="KW-1133">Transmembrane helix</keyword>
<dbReference type="EMBL" id="NCSJ02000099">
    <property type="protein sequence ID" value="RFU30467.1"/>
    <property type="molecule type" value="Genomic_DNA"/>
</dbReference>
<dbReference type="GO" id="GO:0006351">
    <property type="term" value="P:DNA-templated transcription"/>
    <property type="evidence" value="ECO:0007669"/>
    <property type="project" value="InterPro"/>
</dbReference>
<evidence type="ECO:0000256" key="1">
    <source>
        <dbReference type="ARBA" id="ARBA00023015"/>
    </source>
</evidence>
<keyword evidence="1" id="KW-0805">Transcription regulation</keyword>
<accession>A0A3E2HAX9</accession>
<evidence type="ECO:0000256" key="4">
    <source>
        <dbReference type="SAM" id="MobiDB-lite"/>
    </source>
</evidence>
<name>A0A3E2HAX9_SCYLI</name>
<dbReference type="Pfam" id="PF04082">
    <property type="entry name" value="Fungal_trans"/>
    <property type="match status" value="1"/>
</dbReference>
<feature type="non-terminal residue" evidence="7">
    <location>
        <position position="630"/>
    </location>
</feature>
<dbReference type="CDD" id="cd12148">
    <property type="entry name" value="fungal_TF_MHR"/>
    <property type="match status" value="1"/>
</dbReference>
<evidence type="ECO:0000313" key="8">
    <source>
        <dbReference type="Proteomes" id="UP000258309"/>
    </source>
</evidence>
<dbReference type="GO" id="GO:0000981">
    <property type="term" value="F:DNA-binding transcription factor activity, RNA polymerase II-specific"/>
    <property type="evidence" value="ECO:0007669"/>
    <property type="project" value="TreeGrafter"/>
</dbReference>
<evidence type="ECO:0000256" key="5">
    <source>
        <dbReference type="SAM" id="Phobius"/>
    </source>
</evidence>
<dbReference type="Proteomes" id="UP000258309">
    <property type="component" value="Unassembled WGS sequence"/>
</dbReference>
<proteinExistence type="predicted"/>